<dbReference type="EMBL" id="JASJOU010000010">
    <property type="protein sequence ID" value="MDJ1504022.1"/>
    <property type="molecule type" value="Genomic_DNA"/>
</dbReference>
<proteinExistence type="predicted"/>
<dbReference type="GO" id="GO:0006313">
    <property type="term" value="P:DNA transposition"/>
    <property type="evidence" value="ECO:0007669"/>
    <property type="project" value="InterPro"/>
</dbReference>
<dbReference type="InterPro" id="IPR036515">
    <property type="entry name" value="Transposase_17_sf"/>
</dbReference>
<dbReference type="AlphaFoldDB" id="A0AAE3RAX5"/>
<sequence>MGKLWQRNYHEHIIRNAPSHQKIAEYIINNLLLWQQDILFAL</sequence>
<dbReference type="Proteomes" id="UP001232063">
    <property type="component" value="Unassembled WGS sequence"/>
</dbReference>
<gene>
    <name evidence="1" type="ORF">QNI22_25400</name>
</gene>
<name>A0AAE3RAX5_9BACT</name>
<reference evidence="1" key="1">
    <citation type="submission" date="2023-05" db="EMBL/GenBank/DDBJ databases">
        <authorList>
            <person name="Zhang X."/>
        </authorList>
    </citation>
    <scope>NUCLEOTIDE SEQUENCE</scope>
    <source>
        <strain evidence="1">BD1B2-1</strain>
    </source>
</reference>
<evidence type="ECO:0000313" key="2">
    <source>
        <dbReference type="Proteomes" id="UP001232063"/>
    </source>
</evidence>
<dbReference type="SUPFAM" id="SSF143422">
    <property type="entry name" value="Transposase IS200-like"/>
    <property type="match status" value="1"/>
</dbReference>
<evidence type="ECO:0000313" key="1">
    <source>
        <dbReference type="EMBL" id="MDJ1504022.1"/>
    </source>
</evidence>
<dbReference type="GO" id="GO:0003677">
    <property type="term" value="F:DNA binding"/>
    <property type="evidence" value="ECO:0007669"/>
    <property type="project" value="InterPro"/>
</dbReference>
<evidence type="ECO:0008006" key="3">
    <source>
        <dbReference type="Google" id="ProtNLM"/>
    </source>
</evidence>
<organism evidence="1 2">
    <name type="scientific">Xanthocytophaga agilis</name>
    <dbReference type="NCBI Taxonomy" id="3048010"/>
    <lineage>
        <taxon>Bacteria</taxon>
        <taxon>Pseudomonadati</taxon>
        <taxon>Bacteroidota</taxon>
        <taxon>Cytophagia</taxon>
        <taxon>Cytophagales</taxon>
        <taxon>Rhodocytophagaceae</taxon>
        <taxon>Xanthocytophaga</taxon>
    </lineage>
</organism>
<accession>A0AAE3RAX5</accession>
<dbReference type="RefSeq" id="WP_336620947.1">
    <property type="nucleotide sequence ID" value="NZ_JASJOU010000010.1"/>
</dbReference>
<dbReference type="GO" id="GO:0004803">
    <property type="term" value="F:transposase activity"/>
    <property type="evidence" value="ECO:0007669"/>
    <property type="project" value="InterPro"/>
</dbReference>
<protein>
    <recommendedName>
        <fullName evidence="3">Transposase</fullName>
    </recommendedName>
</protein>
<comment type="caution">
    <text evidence="1">The sequence shown here is derived from an EMBL/GenBank/DDBJ whole genome shotgun (WGS) entry which is preliminary data.</text>
</comment>
<dbReference type="Gene3D" id="3.30.70.1290">
    <property type="entry name" value="Transposase IS200-like"/>
    <property type="match status" value="1"/>
</dbReference>
<keyword evidence="2" id="KW-1185">Reference proteome</keyword>